<evidence type="ECO:0000313" key="2">
    <source>
        <dbReference type="EMBL" id="QAR30182.1"/>
    </source>
</evidence>
<evidence type="ECO:0000256" key="1">
    <source>
        <dbReference type="SAM" id="SignalP"/>
    </source>
</evidence>
<keyword evidence="2" id="KW-0675">Receptor</keyword>
<dbReference type="OrthoDB" id="9765571at2"/>
<dbReference type="EMBL" id="CP035107">
    <property type="protein sequence ID" value="QAR30182.1"/>
    <property type="molecule type" value="Genomic_DNA"/>
</dbReference>
<dbReference type="SUPFAM" id="SSF56935">
    <property type="entry name" value="Porins"/>
    <property type="match status" value="1"/>
</dbReference>
<dbReference type="AlphaFoldDB" id="A0A3R5Y2F4"/>
<proteinExistence type="predicted"/>
<feature type="chain" id="PRO_5018701621" evidence="1">
    <location>
        <begin position="20"/>
        <end position="465"/>
    </location>
</feature>
<feature type="signal peptide" evidence="1">
    <location>
        <begin position="1"/>
        <end position="19"/>
    </location>
</feature>
<dbReference type="Proteomes" id="UP000287701">
    <property type="component" value="Chromosome"/>
</dbReference>
<evidence type="ECO:0000313" key="3">
    <source>
        <dbReference type="Proteomes" id="UP000287701"/>
    </source>
</evidence>
<reference evidence="2 3" key="1">
    <citation type="submission" date="2019-01" db="EMBL/GenBank/DDBJ databases">
        <title>Whole Genome of Ornithobacterium rhinotracheale FARPER-174b.</title>
        <authorList>
            <person name="Tataje-Lavanda L.A."/>
            <person name="Montalvan A."/>
            <person name="Montesinos R."/>
            <person name="Zimic M."/>
            <person name="Fernandez-Sanchez M."/>
            <person name="Fernandez-Diaz M."/>
        </authorList>
    </citation>
    <scope>NUCLEOTIDE SEQUENCE [LARGE SCALE GENOMIC DNA]</scope>
    <source>
        <strain evidence="2 3">FARPER-174b</strain>
    </source>
</reference>
<sequence>MKKITYAFVALSLVSLTKAQDVSTINDIVSIYDFQGVNGSARYVSMGGSMGALGGDISATIKNPGALGVNLTNEFQATMGINSYKNATTYNGNHTEYKNNITNIQQIGAVLAMRTDDFSKWKAFNIGINYNNANLDNYIETDVNNRNINLLNFPSYYLSRHAYSRTGNYSVFNFGIGGNYDNKIYLGASFNLKSIDLTSNDAFELTNGTQSYEFHKQYTPNTTNSNAFSFSAGIIGKINKNLRLGLAIQTPTWWNSESLYTEYGLNNNNKWSSLTYQDSKNITTPAKATASIGYVFGKSLALNADYSIGFTKPKISGANLEMQNQFNSFINSEYKNISEISVGGEYRLKDVSLRAGYSYSSNPFKTSSLKTYNEAGLSNINNYKNMYVSSRSTYAFGLGYNFRPFYVNVAYQMSQSSFSNPFFGGQYASLSNGSWDGDGFDNETSVVSSVKNTQNNVLLSLGFRF</sequence>
<protein>
    <submittedName>
        <fullName evidence="2">Hemin receptor</fullName>
    </submittedName>
</protein>
<organism evidence="2 3">
    <name type="scientific">Ornithobacterium rhinotracheale</name>
    <dbReference type="NCBI Taxonomy" id="28251"/>
    <lineage>
        <taxon>Bacteria</taxon>
        <taxon>Pseudomonadati</taxon>
        <taxon>Bacteroidota</taxon>
        <taxon>Flavobacteriia</taxon>
        <taxon>Flavobacteriales</taxon>
        <taxon>Weeksellaceae</taxon>
        <taxon>Ornithobacterium</taxon>
    </lineage>
</organism>
<dbReference type="RefSeq" id="WP_128500688.1">
    <property type="nucleotide sequence ID" value="NZ_CP035107.1"/>
</dbReference>
<name>A0A3R5Y2F4_ORNRH</name>
<keyword evidence="1" id="KW-0732">Signal</keyword>
<dbReference type="Gene3D" id="2.40.160.60">
    <property type="entry name" value="Outer membrane protein transport protein (OMPP1/FadL/TodX)"/>
    <property type="match status" value="1"/>
</dbReference>
<accession>A0A3R5Y2F4</accession>
<gene>
    <name evidence="2" type="ORF">EQP59_01820</name>
</gene>